<evidence type="ECO:0000313" key="4">
    <source>
        <dbReference type="Proteomes" id="UP001201812"/>
    </source>
</evidence>
<evidence type="ECO:0000256" key="1">
    <source>
        <dbReference type="PROSITE-ProRule" id="PRU01005"/>
    </source>
</evidence>
<protein>
    <submittedName>
        <fullName evidence="3">ShK domain-like domain-containing protein</fullName>
    </submittedName>
</protein>
<comment type="caution">
    <text evidence="1">Lacks conserved residue(s) required for the propagation of feature annotation.</text>
</comment>
<dbReference type="InterPro" id="IPR003582">
    <property type="entry name" value="ShKT_dom"/>
</dbReference>
<dbReference type="Pfam" id="PF01549">
    <property type="entry name" value="ShK"/>
    <property type="match status" value="1"/>
</dbReference>
<evidence type="ECO:0000259" key="2">
    <source>
        <dbReference type="PROSITE" id="PS51670"/>
    </source>
</evidence>
<dbReference type="EMBL" id="JAKKPZ010000021">
    <property type="protein sequence ID" value="KAI1711547.1"/>
    <property type="molecule type" value="Genomic_DNA"/>
</dbReference>
<organism evidence="3 4">
    <name type="scientific">Ditylenchus destructor</name>
    <dbReference type="NCBI Taxonomy" id="166010"/>
    <lineage>
        <taxon>Eukaryota</taxon>
        <taxon>Metazoa</taxon>
        <taxon>Ecdysozoa</taxon>
        <taxon>Nematoda</taxon>
        <taxon>Chromadorea</taxon>
        <taxon>Rhabditida</taxon>
        <taxon>Tylenchina</taxon>
        <taxon>Tylenchomorpha</taxon>
        <taxon>Sphaerularioidea</taxon>
        <taxon>Anguinidae</taxon>
        <taxon>Anguininae</taxon>
        <taxon>Ditylenchus</taxon>
    </lineage>
</organism>
<feature type="disulfide bond" evidence="1">
    <location>
        <begin position="62"/>
        <end position="96"/>
    </location>
</feature>
<accession>A0AAD4N2H8</accession>
<sequence length="283" mass="31288">MGNLRYPFNGALPLSGLSISDFNARRIWKRSQQWTLFYLVIFSQLAEINHRGEQTVPIGAMCVDRHPTCEFWSSVKECDNNPQWMRQNCLVSCNVCDPSVERNTVPMSVPAQAVPFGNAQPFPVQSTCGPVPQTQEIQTRMVPTGEQYRNTAFRAGCASPNQDNICGRNICFHERYRSQDGSCNNLQVSTKRGCTSSERGNRIGFCHRTAYRDDYPLGVAVHGEGGDAGHGLKPAQRGEGVRGREVIAVLHWRHFCISWPGIGAALASSSVQLPMTSLCLAAL</sequence>
<dbReference type="SMART" id="SM00254">
    <property type="entry name" value="ShKT"/>
    <property type="match status" value="1"/>
</dbReference>
<comment type="caution">
    <text evidence="3">The sequence shown here is derived from an EMBL/GenBank/DDBJ whole genome shotgun (WGS) entry which is preliminary data.</text>
</comment>
<keyword evidence="1" id="KW-1015">Disulfide bond</keyword>
<dbReference type="PROSITE" id="PS51670">
    <property type="entry name" value="SHKT"/>
    <property type="match status" value="1"/>
</dbReference>
<proteinExistence type="predicted"/>
<gene>
    <name evidence="3" type="ORF">DdX_10008</name>
</gene>
<evidence type="ECO:0000313" key="3">
    <source>
        <dbReference type="EMBL" id="KAI1711547.1"/>
    </source>
</evidence>
<reference evidence="3" key="1">
    <citation type="submission" date="2022-01" db="EMBL/GenBank/DDBJ databases">
        <title>Genome Sequence Resource for Two Populations of Ditylenchus destructor, the Migratory Endoparasitic Phytonematode.</title>
        <authorList>
            <person name="Zhang H."/>
            <person name="Lin R."/>
            <person name="Xie B."/>
        </authorList>
    </citation>
    <scope>NUCLEOTIDE SEQUENCE</scope>
    <source>
        <strain evidence="3">BazhouSP</strain>
    </source>
</reference>
<dbReference type="Proteomes" id="UP001201812">
    <property type="component" value="Unassembled WGS sequence"/>
</dbReference>
<keyword evidence="4" id="KW-1185">Reference proteome</keyword>
<dbReference type="AlphaFoldDB" id="A0AAD4N2H8"/>
<feature type="domain" description="ShKT" evidence="2">
    <location>
        <begin position="62"/>
        <end position="96"/>
    </location>
</feature>
<name>A0AAD4N2H8_9BILA</name>